<dbReference type="EMBL" id="JASCXX010000043">
    <property type="protein sequence ID" value="MDI6451628.1"/>
    <property type="molecule type" value="Genomic_DNA"/>
</dbReference>
<gene>
    <name evidence="1" type="ORF">QJ522_21375</name>
</gene>
<sequence>MPNTFERRWPSHDIAAPSGFDLGRYPRHLQAHIGADERLFDDLPALEEDRRLDRTWRFVSIIFMAHPGLIDICQHERTILVNRHETD</sequence>
<evidence type="ECO:0000313" key="1">
    <source>
        <dbReference type="EMBL" id="MDI6451628.1"/>
    </source>
</evidence>
<comment type="caution">
    <text evidence="1">The sequence shown here is derived from an EMBL/GenBank/DDBJ whole genome shotgun (WGS) entry which is preliminary data.</text>
</comment>
<dbReference type="AlphaFoldDB" id="A0AAW6U0W3"/>
<keyword evidence="2" id="KW-1185">Reference proteome</keyword>
<evidence type="ECO:0000313" key="2">
    <source>
        <dbReference type="Proteomes" id="UP001431776"/>
    </source>
</evidence>
<reference evidence="1" key="1">
    <citation type="submission" date="2023-05" db="EMBL/GenBank/DDBJ databases">
        <title>Anaerotaeda fermentans gen. nov., sp. nov., a novel anaerobic planctomycete of the new family within the order Sedimentisphaerales isolated from Taman Peninsula, Russia.</title>
        <authorList>
            <person name="Khomyakova M.A."/>
            <person name="Merkel A.Y."/>
            <person name="Slobodkin A.I."/>
        </authorList>
    </citation>
    <scope>NUCLEOTIDE SEQUENCE</scope>
    <source>
        <strain evidence="1">M17dextr</strain>
    </source>
</reference>
<dbReference type="RefSeq" id="WP_349247038.1">
    <property type="nucleotide sequence ID" value="NZ_JASCXX010000043.1"/>
</dbReference>
<proteinExistence type="predicted"/>
<dbReference type="Proteomes" id="UP001431776">
    <property type="component" value="Unassembled WGS sequence"/>
</dbReference>
<name>A0AAW6U0W3_9BACT</name>
<accession>A0AAW6U0W3</accession>
<organism evidence="1 2">
    <name type="scientific">Anaerobaca lacustris</name>
    <dbReference type="NCBI Taxonomy" id="3044600"/>
    <lineage>
        <taxon>Bacteria</taxon>
        <taxon>Pseudomonadati</taxon>
        <taxon>Planctomycetota</taxon>
        <taxon>Phycisphaerae</taxon>
        <taxon>Sedimentisphaerales</taxon>
        <taxon>Anaerobacaceae</taxon>
        <taxon>Anaerobaca</taxon>
    </lineage>
</organism>
<protein>
    <submittedName>
        <fullName evidence="1">Uncharacterized protein</fullName>
    </submittedName>
</protein>